<dbReference type="Proteomes" id="UP001289135">
    <property type="component" value="Unassembled WGS sequence"/>
</dbReference>
<evidence type="ECO:0000313" key="1">
    <source>
        <dbReference type="EMBL" id="MDZ5761419.1"/>
    </source>
</evidence>
<dbReference type="AlphaFoldDB" id="A0AAE5AI03"/>
<gene>
    <name evidence="1" type="ORF">Lyticum_00595</name>
</gene>
<evidence type="ECO:0000313" key="2">
    <source>
        <dbReference type="Proteomes" id="UP001289135"/>
    </source>
</evidence>
<accession>A0AAE5AI03</accession>
<dbReference type="RefSeq" id="WP_322498845.1">
    <property type="nucleotide sequence ID" value="NZ_JARGYU010000002.1"/>
</dbReference>
<sequence length="164" mass="19462">MLNESNTNNIIFQFNSRIIILALKRLNDIFKNEIKILNKNEKIDVILKLQRDKTAIFNYLNIQSDNIINAINQSNCLENNETNDELKIICDLMIEMKNLQEEFDQILERKYYISSKIYTMILNHIKKNQINNRDKSINPSLLRLNSRKWVSYTQTSTTFTDEIV</sequence>
<protein>
    <submittedName>
        <fullName evidence="1">Uncharacterized protein</fullName>
    </submittedName>
</protein>
<name>A0AAE5AI03_9RICK</name>
<reference evidence="1" key="1">
    <citation type="submission" date="2023-02" db="EMBL/GenBank/DDBJ databases">
        <title>Host association and intracellularity evolved multiple times independently in the Rickettsiales.</title>
        <authorList>
            <person name="Castelli M."/>
            <person name="Nardi T."/>
            <person name="Gammuto L."/>
            <person name="Bellinzona G."/>
            <person name="Sabaneyeva E."/>
            <person name="Potekhin A."/>
            <person name="Serra V."/>
            <person name="Petroni G."/>
            <person name="Sassera D."/>
        </authorList>
    </citation>
    <scope>NUCLEOTIDE SEQUENCE</scope>
    <source>
        <strain evidence="1">USBL-36I1</strain>
    </source>
</reference>
<comment type="caution">
    <text evidence="1">The sequence shown here is derived from an EMBL/GenBank/DDBJ whole genome shotgun (WGS) entry which is preliminary data.</text>
</comment>
<dbReference type="EMBL" id="JARGYU010000002">
    <property type="protein sequence ID" value="MDZ5761419.1"/>
    <property type="molecule type" value="Genomic_DNA"/>
</dbReference>
<proteinExistence type="predicted"/>
<organism evidence="1 2">
    <name type="scientific">Lyticum sinuosum</name>
    <dbReference type="NCBI Taxonomy" id="1332059"/>
    <lineage>
        <taxon>Bacteria</taxon>
        <taxon>Pseudomonadati</taxon>
        <taxon>Pseudomonadota</taxon>
        <taxon>Alphaproteobacteria</taxon>
        <taxon>Rickettsiales</taxon>
        <taxon>Lyticum</taxon>
    </lineage>
</organism>
<keyword evidence="2" id="KW-1185">Reference proteome</keyword>